<gene>
    <name evidence="5" type="ORF">PCL_00622</name>
</gene>
<feature type="region of interest" description="Disordered" evidence="4">
    <location>
        <begin position="285"/>
        <end position="379"/>
    </location>
</feature>
<feature type="compositionally biased region" description="Polar residues" evidence="4">
    <location>
        <begin position="290"/>
        <end position="309"/>
    </location>
</feature>
<dbReference type="GO" id="GO:0034657">
    <property type="term" value="C:GID complex"/>
    <property type="evidence" value="ECO:0007669"/>
    <property type="project" value="TreeGrafter"/>
</dbReference>
<protein>
    <submittedName>
        <fullName evidence="5">Uncharacterized protein</fullName>
    </submittedName>
</protein>
<dbReference type="InterPro" id="IPR001680">
    <property type="entry name" value="WD40_rpt"/>
</dbReference>
<feature type="repeat" description="WD" evidence="3">
    <location>
        <begin position="1045"/>
        <end position="1077"/>
    </location>
</feature>
<name>A0A2U3E5B8_PURLI</name>
<dbReference type="EMBL" id="LCWV01000011">
    <property type="protein sequence ID" value="PWI69710.1"/>
    <property type="molecule type" value="Genomic_DNA"/>
</dbReference>
<accession>A0A2U3E5B8</accession>
<evidence type="ECO:0000256" key="4">
    <source>
        <dbReference type="SAM" id="MobiDB-lite"/>
    </source>
</evidence>
<feature type="compositionally biased region" description="Polar residues" evidence="4">
    <location>
        <begin position="403"/>
        <end position="418"/>
    </location>
</feature>
<feature type="compositionally biased region" description="Polar residues" evidence="4">
    <location>
        <begin position="516"/>
        <end position="529"/>
    </location>
</feature>
<evidence type="ECO:0000256" key="2">
    <source>
        <dbReference type="ARBA" id="ARBA00022737"/>
    </source>
</evidence>
<feature type="repeat" description="WD" evidence="3">
    <location>
        <begin position="833"/>
        <end position="874"/>
    </location>
</feature>
<reference evidence="5 6" key="1">
    <citation type="journal article" date="2016" name="Front. Microbiol.">
        <title>Genome and transcriptome sequences reveal the specific parasitism of the nematophagous Purpureocillium lilacinum 36-1.</title>
        <authorList>
            <person name="Xie J."/>
            <person name="Li S."/>
            <person name="Mo C."/>
            <person name="Xiao X."/>
            <person name="Peng D."/>
            <person name="Wang G."/>
            <person name="Xiao Y."/>
        </authorList>
    </citation>
    <scope>NUCLEOTIDE SEQUENCE [LARGE SCALE GENOMIC DNA]</scope>
    <source>
        <strain evidence="5 6">36-1</strain>
    </source>
</reference>
<dbReference type="CDD" id="cd00200">
    <property type="entry name" value="WD40"/>
    <property type="match status" value="1"/>
</dbReference>
<dbReference type="AlphaFoldDB" id="A0A2U3E5B8"/>
<comment type="caution">
    <text evidence="5">The sequence shown here is derived from an EMBL/GenBank/DDBJ whole genome shotgun (WGS) entry which is preliminary data.</text>
</comment>
<keyword evidence="2" id="KW-0677">Repeat</keyword>
<evidence type="ECO:0000313" key="5">
    <source>
        <dbReference type="EMBL" id="PWI69710.1"/>
    </source>
</evidence>
<evidence type="ECO:0000256" key="3">
    <source>
        <dbReference type="PROSITE-ProRule" id="PRU00221"/>
    </source>
</evidence>
<dbReference type="PROSITE" id="PS50294">
    <property type="entry name" value="WD_REPEATS_REGION"/>
    <property type="match status" value="2"/>
</dbReference>
<dbReference type="Pfam" id="PF00400">
    <property type="entry name" value="WD40"/>
    <property type="match status" value="4"/>
</dbReference>
<keyword evidence="1 3" id="KW-0853">WD repeat</keyword>
<dbReference type="Pfam" id="PF23627">
    <property type="entry name" value="LisH_WDR26"/>
    <property type="match status" value="1"/>
</dbReference>
<dbReference type="PROSITE" id="PS00678">
    <property type="entry name" value="WD_REPEATS_1"/>
    <property type="match status" value="1"/>
</dbReference>
<dbReference type="PANTHER" id="PTHR22838:SF0">
    <property type="entry name" value="WD REPEAT-CONTAINING PROTEIN 26"/>
    <property type="match status" value="1"/>
</dbReference>
<evidence type="ECO:0000256" key="1">
    <source>
        <dbReference type="ARBA" id="ARBA00022574"/>
    </source>
</evidence>
<dbReference type="Proteomes" id="UP000245956">
    <property type="component" value="Unassembled WGS sequence"/>
</dbReference>
<dbReference type="SMART" id="SM00320">
    <property type="entry name" value="WD40"/>
    <property type="match status" value="7"/>
</dbReference>
<dbReference type="PROSITE" id="PS50082">
    <property type="entry name" value="WD_REPEATS_2"/>
    <property type="match status" value="2"/>
</dbReference>
<feature type="compositionally biased region" description="Low complexity" evidence="4">
    <location>
        <begin position="477"/>
        <end position="496"/>
    </location>
</feature>
<sequence length="1105" mass="119053">MRAPEWRVGCHAHELLERCPSPGFTHQIWDCPVSASKAPYVPRFACRPPSRTGRFFREAASVSAAVGDKSEGEGVGRRHGDVIDGCQLLVSVFETWGQVTLVDNCHPWMSQYFRRCQMQHMRRRSGASSEDTLQWGLEWMVVTGAAARVAIQCHRAHLHHLAQTAGPATGGRAIVHPQGSPNRLPPLQPLQCVRGLPVQCPPCLRPPSPAQPSPGASTQPAAIHPFLHLAQGRQPGAQLPCQLPAGRLRPPSVLGTLASLDDTSTPSTTLNKPLRRFHLCLLNAPPSHTVPPTTARPSTAADTELQQASRRPAPPWGTQPPLTKRPSASWASHVPSASGFLAQPLPLRPATDTGPSPRRPPSTLGCWPAPSTGPSDPTAVSIRGEVVVDHIRDPRSPIDASDNPATPQPAQSSSNTALSAPIPPNPPPDHDRGASSRATAAANIESSTARDPEDLSAPPQILGRRRRSSTPQTQGHSAVPSAGLAAAPAAPAGAAVEHPPKRRRRDSIHMLADGTPQGQSNGDAATRSNGDAAAADLPGVMNGNRKAARATNGSSSNGAAKSAAERPSTYFGHNREEVTRILIQALSDMGYQAAAESVSRDSGYDLESSTVAAFRSAVLGGYWAEAEKLLTGATVADSGGGQGNGLVLSAGSDRNLMKCWLRQQKFLELLEQRDTGRALTVLRGELTPLYQDTSKLHFLSSLLMCRSTEDLKAKASWDGAQGQSRRQLLSELSRCISPSVMLPENRLAVLLEQVKQKQIDTCLYHTAASSPSLYSDHFCDRRNFPSEVALELSDLGEIWQVQFSHDGTRLATGGSREGVTIWDTKTFVQVFALSDHEKGVGNVSWSPNDAFIVTCSQDKHARLWDAKTGSLLKKIRKFDEPVSGCVWAADSASFVLGTLDKSHSICSFNVHDEQMLDWGKKHRVQDICGSPDGRWLVAVDDNNSIHVYNAVTRELEYDLDLGARPTSVSVSQDSRHLLVNKQDSEAQLIDLVSRNSVQKFLGHTGGDYLIRSAFGGANESFVVSGSEDGNILIWHKIIGAAVERLPGHLPRCNAVAWNPADPCMLASCGDDGTVKIWTNKVRAFELRSRHPKSSNGWRGSVDDIF</sequence>
<dbReference type="SUPFAM" id="SSF50978">
    <property type="entry name" value="WD40 repeat-like"/>
    <property type="match status" value="1"/>
</dbReference>
<dbReference type="InterPro" id="IPR019775">
    <property type="entry name" value="WD40_repeat_CS"/>
</dbReference>
<dbReference type="Gene3D" id="2.130.10.10">
    <property type="entry name" value="YVTN repeat-like/Quinoprotein amine dehydrogenase"/>
    <property type="match status" value="1"/>
</dbReference>
<feature type="region of interest" description="Disordered" evidence="4">
    <location>
        <begin position="394"/>
        <end position="571"/>
    </location>
</feature>
<dbReference type="InterPro" id="IPR015943">
    <property type="entry name" value="WD40/YVTN_repeat-like_dom_sf"/>
</dbReference>
<feature type="compositionally biased region" description="Low complexity" evidence="4">
    <location>
        <begin position="549"/>
        <end position="562"/>
    </location>
</feature>
<dbReference type="InterPro" id="IPR036322">
    <property type="entry name" value="WD40_repeat_dom_sf"/>
</dbReference>
<dbReference type="InterPro" id="IPR051350">
    <property type="entry name" value="WD_repeat-ST_regulator"/>
</dbReference>
<proteinExistence type="predicted"/>
<dbReference type="GO" id="GO:0043161">
    <property type="term" value="P:proteasome-mediated ubiquitin-dependent protein catabolic process"/>
    <property type="evidence" value="ECO:0007669"/>
    <property type="project" value="TreeGrafter"/>
</dbReference>
<organism evidence="5 6">
    <name type="scientific">Purpureocillium lilacinum</name>
    <name type="common">Paecilomyces lilacinus</name>
    <dbReference type="NCBI Taxonomy" id="33203"/>
    <lineage>
        <taxon>Eukaryota</taxon>
        <taxon>Fungi</taxon>
        <taxon>Dikarya</taxon>
        <taxon>Ascomycota</taxon>
        <taxon>Pezizomycotina</taxon>
        <taxon>Sordariomycetes</taxon>
        <taxon>Hypocreomycetidae</taxon>
        <taxon>Hypocreales</taxon>
        <taxon>Ophiocordycipitaceae</taxon>
        <taxon>Purpureocillium</taxon>
    </lineage>
</organism>
<evidence type="ECO:0000313" key="6">
    <source>
        <dbReference type="Proteomes" id="UP000245956"/>
    </source>
</evidence>
<dbReference type="PANTHER" id="PTHR22838">
    <property type="entry name" value="WD REPEAT PROTEIN 26-RELATED"/>
    <property type="match status" value="1"/>
</dbReference>